<dbReference type="Gene3D" id="3.20.20.80">
    <property type="entry name" value="Glycosidases"/>
    <property type="match status" value="1"/>
</dbReference>
<dbReference type="InterPro" id="IPR048912">
    <property type="entry name" value="BetaGal1-like_ABD1"/>
</dbReference>
<accession>A0A516Q3H2</accession>
<organism evidence="9 10">
    <name type="scientific">Microlunatus elymi</name>
    <dbReference type="NCBI Taxonomy" id="2596828"/>
    <lineage>
        <taxon>Bacteria</taxon>
        <taxon>Bacillati</taxon>
        <taxon>Actinomycetota</taxon>
        <taxon>Actinomycetes</taxon>
        <taxon>Propionibacteriales</taxon>
        <taxon>Propionibacteriaceae</taxon>
        <taxon>Microlunatus</taxon>
    </lineage>
</organism>
<dbReference type="Proteomes" id="UP000319263">
    <property type="component" value="Chromosome"/>
</dbReference>
<dbReference type="PIRSF" id="PIRSF006336">
    <property type="entry name" value="B-gal"/>
    <property type="match status" value="1"/>
</dbReference>
<dbReference type="RefSeq" id="WP_143987912.1">
    <property type="nucleotide sequence ID" value="NZ_CP041692.1"/>
</dbReference>
<dbReference type="PANTHER" id="PTHR23421">
    <property type="entry name" value="BETA-GALACTOSIDASE RELATED"/>
    <property type="match status" value="1"/>
</dbReference>
<evidence type="ECO:0000313" key="9">
    <source>
        <dbReference type="EMBL" id="QDP97958.1"/>
    </source>
</evidence>
<dbReference type="Pfam" id="PF21467">
    <property type="entry name" value="BetaGal_gal-bd"/>
    <property type="match status" value="1"/>
</dbReference>
<evidence type="ECO:0000256" key="1">
    <source>
        <dbReference type="ARBA" id="ARBA00009809"/>
    </source>
</evidence>
<evidence type="ECO:0000256" key="3">
    <source>
        <dbReference type="ARBA" id="ARBA00023295"/>
    </source>
</evidence>
<dbReference type="SUPFAM" id="SSF49785">
    <property type="entry name" value="Galactose-binding domain-like"/>
    <property type="match status" value="1"/>
</dbReference>
<evidence type="ECO:0000256" key="5">
    <source>
        <dbReference type="RuleBase" id="RU003679"/>
    </source>
</evidence>
<proteinExistence type="inferred from homology"/>
<dbReference type="InterPro" id="IPR008979">
    <property type="entry name" value="Galactose-bd-like_sf"/>
</dbReference>
<dbReference type="GO" id="GO:0004565">
    <property type="term" value="F:beta-galactosidase activity"/>
    <property type="evidence" value="ECO:0007669"/>
    <property type="project" value="InterPro"/>
</dbReference>
<dbReference type="OrthoDB" id="9813184at2"/>
<protein>
    <submittedName>
        <fullName evidence="9">Beta-galactosidase</fullName>
    </submittedName>
</protein>
<evidence type="ECO:0000259" key="8">
    <source>
        <dbReference type="Pfam" id="PF21467"/>
    </source>
</evidence>
<dbReference type="AlphaFoldDB" id="A0A516Q3H2"/>
<name>A0A516Q3H2_9ACTN</name>
<keyword evidence="10" id="KW-1185">Reference proteome</keyword>
<dbReference type="SUPFAM" id="SSF51445">
    <property type="entry name" value="(Trans)glycosidases"/>
    <property type="match status" value="1"/>
</dbReference>
<comment type="similarity">
    <text evidence="1 5">Belongs to the glycosyl hydrolase 35 family.</text>
</comment>
<keyword evidence="2" id="KW-0378">Hydrolase</keyword>
<evidence type="ECO:0000256" key="2">
    <source>
        <dbReference type="ARBA" id="ARBA00022801"/>
    </source>
</evidence>
<evidence type="ECO:0000259" key="6">
    <source>
        <dbReference type="Pfam" id="PF01301"/>
    </source>
</evidence>
<dbReference type="GO" id="GO:0005975">
    <property type="term" value="P:carbohydrate metabolic process"/>
    <property type="evidence" value="ECO:0007669"/>
    <property type="project" value="InterPro"/>
</dbReference>
<feature type="active site" description="Proton donor" evidence="4">
    <location>
        <position position="165"/>
    </location>
</feature>
<dbReference type="InterPro" id="IPR048913">
    <property type="entry name" value="BetaGal_gal-bd"/>
</dbReference>
<dbReference type="InterPro" id="IPR017853">
    <property type="entry name" value="GH"/>
</dbReference>
<dbReference type="FunFam" id="3.20.20.80:FF:000115">
    <property type="entry name" value="Beta-galactosidase"/>
    <property type="match status" value="1"/>
</dbReference>
<dbReference type="KEGG" id="mik:FOE78_20470"/>
<dbReference type="EMBL" id="CP041692">
    <property type="protein sequence ID" value="QDP97958.1"/>
    <property type="molecule type" value="Genomic_DNA"/>
</dbReference>
<dbReference type="PRINTS" id="PR00742">
    <property type="entry name" value="GLHYDRLASE35"/>
</dbReference>
<dbReference type="InterPro" id="IPR031330">
    <property type="entry name" value="Gly_Hdrlase_35_cat"/>
</dbReference>
<dbReference type="InterPro" id="IPR026283">
    <property type="entry name" value="B-gal_1-like"/>
</dbReference>
<evidence type="ECO:0000259" key="7">
    <source>
        <dbReference type="Pfam" id="PF21317"/>
    </source>
</evidence>
<feature type="domain" description="Beta-galactosidase galactose-binding" evidence="8">
    <location>
        <begin position="513"/>
        <end position="572"/>
    </location>
</feature>
<gene>
    <name evidence="9" type="ORF">FOE78_20470</name>
</gene>
<dbReference type="Gene3D" id="2.60.120.260">
    <property type="entry name" value="Galactose-binding domain-like"/>
    <property type="match status" value="2"/>
</dbReference>
<feature type="domain" description="Beta-galactosidase 1-like first all-beta" evidence="7">
    <location>
        <begin position="377"/>
        <end position="492"/>
    </location>
</feature>
<sequence length="595" mass="66016">MTQPPVDVVPGLEHFLRNGEPHQIISGALHYFRIPAELWPDRLARLRALGCNTVETYVAWNFHRPYRDRPSDFTGMRDLGRFLDLAAAADLDILVRPGPYICAEWDNGGLPAWLLDDHRAAAALRTSDPAYLDHVDQWFDELLPIIVRRQADRGGRVIGVQVENEYGSFGNDHDYLQHLQDGLVERGVTSMLFTSDGPTELMLSGGRLGDTFATINFGSRQREAFALLDQLQPGRPGMCMEFWNGWFDHWGEQHHTRDAADAAAELDQLLSDGRSVNLYMAHGGTNFGTWAGANLGDHDRLQPTVTSYDYDSPIAEDGRLTDKFHAFRDVISKRTGARPPQPPADAEIQPARSVGVTDFLDLQQILDNREPVPSPTPETFEHLGLHHGVVRYRTKIAGPITGELGLVGLADLAEVRLDGALIGRLGRLDADPAYPLATETKLPIDVAAGDHDLDVTVQSLGRVNFGPGIGDHKGLGRIRLDYQHLFGFEQSALDLEQLPGLADLDWQPAGDRPGFYRTTVQVEEVADAYLELPGWHNGFLYLNGFNLGRYWNPAGPQRTLYAPAPLWRTGANELVILEFTAPGGEIAWRDRPDLG</sequence>
<dbReference type="Pfam" id="PF21317">
    <property type="entry name" value="BetaGal_ABD_1"/>
    <property type="match status" value="1"/>
</dbReference>
<dbReference type="Pfam" id="PF01301">
    <property type="entry name" value="Glyco_hydro_35"/>
    <property type="match status" value="1"/>
</dbReference>
<reference evidence="9 10" key="1">
    <citation type="submission" date="2019-07" db="EMBL/GenBank/DDBJ databases">
        <title>Microlunatus dokdonensis sp. nov. isolated from the rhizospheric soil of the wild plant Elymus tsukushiensis.</title>
        <authorList>
            <person name="Ghim S.-Y."/>
            <person name="Hwang Y.-J."/>
            <person name="Son J.-S."/>
            <person name="Shin J.-H."/>
        </authorList>
    </citation>
    <scope>NUCLEOTIDE SEQUENCE [LARGE SCALE GENOMIC DNA]</scope>
    <source>
        <strain evidence="9 10">KUDC0627</strain>
    </source>
</reference>
<dbReference type="InterPro" id="IPR001944">
    <property type="entry name" value="Glycoside_Hdrlase_35"/>
</dbReference>
<evidence type="ECO:0000313" key="10">
    <source>
        <dbReference type="Proteomes" id="UP000319263"/>
    </source>
</evidence>
<keyword evidence="3" id="KW-0326">Glycosidase</keyword>
<feature type="domain" description="Glycoside hydrolase 35 catalytic" evidence="6">
    <location>
        <begin position="15"/>
        <end position="332"/>
    </location>
</feature>
<evidence type="ECO:0000256" key="4">
    <source>
        <dbReference type="PIRSR" id="PIRSR006336-1"/>
    </source>
</evidence>
<feature type="active site" description="Nucleophile" evidence="4">
    <location>
        <position position="241"/>
    </location>
</feature>